<dbReference type="Pfam" id="PF02922">
    <property type="entry name" value="CBM_48"/>
    <property type="match status" value="1"/>
</dbReference>
<evidence type="ECO:0000313" key="14">
    <source>
        <dbReference type="Proteomes" id="UP000824145"/>
    </source>
</evidence>
<keyword evidence="6 10" id="KW-0328">Glycosyltransferase</keyword>
<evidence type="ECO:0000256" key="1">
    <source>
        <dbReference type="ARBA" id="ARBA00000826"/>
    </source>
</evidence>
<dbReference type="GO" id="GO:0004553">
    <property type="term" value="F:hydrolase activity, hydrolyzing O-glycosyl compounds"/>
    <property type="evidence" value="ECO:0007669"/>
    <property type="project" value="InterPro"/>
</dbReference>
<dbReference type="Gene3D" id="2.60.40.1180">
    <property type="entry name" value="Golgi alpha-mannosidase II"/>
    <property type="match status" value="1"/>
</dbReference>
<dbReference type="InterPro" id="IPR013783">
    <property type="entry name" value="Ig-like_fold"/>
</dbReference>
<evidence type="ECO:0000256" key="5">
    <source>
        <dbReference type="ARBA" id="ARBA00022600"/>
    </source>
</evidence>
<dbReference type="PANTHER" id="PTHR43651:SF3">
    <property type="entry name" value="1,4-ALPHA-GLUCAN-BRANCHING ENZYME"/>
    <property type="match status" value="1"/>
</dbReference>
<dbReference type="EMBL" id="DVNJ01000002">
    <property type="protein sequence ID" value="HIU62320.1"/>
    <property type="molecule type" value="Genomic_DNA"/>
</dbReference>
<evidence type="ECO:0000256" key="9">
    <source>
        <dbReference type="ARBA" id="ARBA00023277"/>
    </source>
</evidence>
<dbReference type="GO" id="GO:0005829">
    <property type="term" value="C:cytosol"/>
    <property type="evidence" value="ECO:0007669"/>
    <property type="project" value="TreeGrafter"/>
</dbReference>
<gene>
    <name evidence="10 13" type="primary">glgB</name>
    <name evidence="13" type="ORF">IAB07_00940</name>
</gene>
<dbReference type="InterPro" id="IPR013780">
    <property type="entry name" value="Glyco_hydro_b"/>
</dbReference>
<feature type="active site" description="Nucleophile" evidence="10 11">
    <location>
        <position position="308"/>
    </location>
</feature>
<sequence length="640" mass="73214">MARKDTDFPIFLFHEGNNTEAYKLFSPRRVKVKGEEGWLFRVWAPHALALSVVGDFNGWNREANCMKLLEKSDGIWETFIPGLHVYDVYKYCVTHADGTQVLKADPYALHSETAPATGSKLYESSFKWSDGKWMAARAEQDPYSSPMNIYEVHIGSWRKHADGNPLSYRDLALQLSDYVKEMGYTHVEILPVTEYPFEGSWGYQVTGMFAPTSRYGAPDDFKYFVDVMHKAGIGVILDWVAAHFPKDEHGLYNFDGKPLYEYTDPLKAEHKEWGTMVFDYGRAEVVSFLLSSASFWLSEYHIDGIRMDAVASMLYLDYGRKEWRPNAFGGNYNLEAIDFLKKLNTAMLTAHEGALMIAEESTAFPMVTKPADVGGLGFNFKWNMGWMNDMLRYVSANPFFRKDMHNNVTFAITYAFSENYILPLSHDEVVHGKCSLINKMPGEYEEKFEGLKTFLGFMMAHPGKKLLFMGGEFAQFIEWDYKRALDWFLLDYPAHNDLHNFVKDLNAYYLKHPEMYVLDSSYDGFKWIVVDDNTQNIVSFVRYDNKGGHTVAVCNFSPVERKGYDMGIPQAREYKVALCSTDEKYGGKGFTPAYAAKEGGMHSQNYHITMDIPPASVTYLVPGKKITFKKKKTDKEGESK</sequence>
<dbReference type="SUPFAM" id="SSF81296">
    <property type="entry name" value="E set domains"/>
    <property type="match status" value="1"/>
</dbReference>
<evidence type="ECO:0000256" key="7">
    <source>
        <dbReference type="ARBA" id="ARBA00022679"/>
    </source>
</evidence>
<dbReference type="InterPro" id="IPR004193">
    <property type="entry name" value="Glyco_hydro_13_N"/>
</dbReference>
<dbReference type="InterPro" id="IPR014756">
    <property type="entry name" value="Ig_E-set"/>
</dbReference>
<dbReference type="InterPro" id="IPR037439">
    <property type="entry name" value="Branching_enzy"/>
</dbReference>
<dbReference type="Gene3D" id="2.60.40.10">
    <property type="entry name" value="Immunoglobulins"/>
    <property type="match status" value="1"/>
</dbReference>
<comment type="function">
    <text evidence="2 10">Catalyzes the formation of the alpha-1,6-glucosidic linkages in glycogen by scission of a 1,4-alpha-linked oligosaccharide from growing alpha-1,4-glucan chains and the subsequent attachment of the oligosaccharide to the alpha-1,6 position.</text>
</comment>
<dbReference type="HAMAP" id="MF_00685">
    <property type="entry name" value="GlgB"/>
    <property type="match status" value="1"/>
</dbReference>
<keyword evidence="9 10" id="KW-0119">Carbohydrate metabolism</keyword>
<dbReference type="Gene3D" id="3.20.20.80">
    <property type="entry name" value="Glycosidases"/>
    <property type="match status" value="1"/>
</dbReference>
<dbReference type="InterPro" id="IPR006048">
    <property type="entry name" value="A-amylase/branching_C"/>
</dbReference>
<evidence type="ECO:0000259" key="12">
    <source>
        <dbReference type="SMART" id="SM00642"/>
    </source>
</evidence>
<dbReference type="Proteomes" id="UP000824145">
    <property type="component" value="Unassembled WGS sequence"/>
</dbReference>
<feature type="domain" description="Glycosyl hydrolase family 13 catalytic" evidence="12">
    <location>
        <begin position="151"/>
        <end position="509"/>
    </location>
</feature>
<feature type="active site" description="Proton donor" evidence="10 11">
    <location>
        <position position="359"/>
    </location>
</feature>
<dbReference type="Pfam" id="PF00128">
    <property type="entry name" value="Alpha-amylase"/>
    <property type="match status" value="1"/>
</dbReference>
<dbReference type="GO" id="GO:0043169">
    <property type="term" value="F:cation binding"/>
    <property type="evidence" value="ECO:0007669"/>
    <property type="project" value="InterPro"/>
</dbReference>
<dbReference type="CDD" id="cd02855">
    <property type="entry name" value="E_set_GBE_prok_N"/>
    <property type="match status" value="1"/>
</dbReference>
<name>A0A9D1MKT6_9FIRM</name>
<dbReference type="GO" id="GO:0005978">
    <property type="term" value="P:glycogen biosynthetic process"/>
    <property type="evidence" value="ECO:0007669"/>
    <property type="project" value="UniProtKB-UniRule"/>
</dbReference>
<comment type="subunit">
    <text evidence="10">Monomer.</text>
</comment>
<proteinExistence type="inferred from homology"/>
<evidence type="ECO:0000256" key="11">
    <source>
        <dbReference type="PIRSR" id="PIRSR000463-1"/>
    </source>
</evidence>
<dbReference type="FunFam" id="3.20.20.80:FF:000003">
    <property type="entry name" value="1,4-alpha-glucan branching enzyme GlgB"/>
    <property type="match status" value="1"/>
</dbReference>
<keyword evidence="5 10" id="KW-0321">Glycogen metabolism</keyword>
<dbReference type="EC" id="2.4.1.18" evidence="10"/>
<dbReference type="CDD" id="cd11322">
    <property type="entry name" value="AmyAc_Glg_BE"/>
    <property type="match status" value="1"/>
</dbReference>
<dbReference type="PIRSF" id="PIRSF000463">
    <property type="entry name" value="GlgB"/>
    <property type="match status" value="1"/>
</dbReference>
<comment type="catalytic activity">
    <reaction evidence="1 10">
        <text>Transfers a segment of a (1-&gt;4)-alpha-D-glucan chain to a primary hydroxy group in a similar glucan chain.</text>
        <dbReference type="EC" id="2.4.1.18"/>
    </reaction>
</comment>
<dbReference type="InterPro" id="IPR017853">
    <property type="entry name" value="GH"/>
</dbReference>
<dbReference type="SUPFAM" id="SSF51011">
    <property type="entry name" value="Glycosyl hydrolase domain"/>
    <property type="match status" value="1"/>
</dbReference>
<dbReference type="InterPro" id="IPR044143">
    <property type="entry name" value="GlgB_N_E_set_prok"/>
</dbReference>
<dbReference type="InterPro" id="IPR006047">
    <property type="entry name" value="GH13_cat_dom"/>
</dbReference>
<dbReference type="SMART" id="SM00642">
    <property type="entry name" value="Aamy"/>
    <property type="match status" value="1"/>
</dbReference>
<comment type="caution">
    <text evidence="13">The sequence shown here is derived from an EMBL/GenBank/DDBJ whole genome shotgun (WGS) entry which is preliminary data.</text>
</comment>
<dbReference type="SUPFAM" id="SSF51445">
    <property type="entry name" value="(Trans)glycosidases"/>
    <property type="match status" value="1"/>
</dbReference>
<evidence type="ECO:0000256" key="6">
    <source>
        <dbReference type="ARBA" id="ARBA00022676"/>
    </source>
</evidence>
<dbReference type="NCBIfam" id="TIGR01515">
    <property type="entry name" value="branching_enzym"/>
    <property type="match status" value="1"/>
</dbReference>
<dbReference type="NCBIfam" id="NF008967">
    <property type="entry name" value="PRK12313.1"/>
    <property type="match status" value="1"/>
</dbReference>
<dbReference type="PANTHER" id="PTHR43651">
    <property type="entry name" value="1,4-ALPHA-GLUCAN-BRANCHING ENZYME"/>
    <property type="match status" value="1"/>
</dbReference>
<comment type="pathway">
    <text evidence="3 10">Glycan biosynthesis; glycogen biosynthesis.</text>
</comment>
<dbReference type="GO" id="GO:0003844">
    <property type="term" value="F:1,4-alpha-glucan branching enzyme activity"/>
    <property type="evidence" value="ECO:0007669"/>
    <property type="project" value="UniProtKB-UniRule"/>
</dbReference>
<evidence type="ECO:0000313" key="13">
    <source>
        <dbReference type="EMBL" id="HIU62320.1"/>
    </source>
</evidence>
<evidence type="ECO:0000256" key="3">
    <source>
        <dbReference type="ARBA" id="ARBA00004964"/>
    </source>
</evidence>
<accession>A0A9D1MKT6</accession>
<keyword evidence="8 10" id="KW-0320">Glycogen biosynthesis</keyword>
<dbReference type="FunFam" id="2.60.40.1180:FF:000002">
    <property type="entry name" value="1,4-alpha-glucan branching enzyme GlgB"/>
    <property type="match status" value="1"/>
</dbReference>
<reference evidence="13" key="2">
    <citation type="journal article" date="2021" name="PeerJ">
        <title>Extensive microbial diversity within the chicken gut microbiome revealed by metagenomics and culture.</title>
        <authorList>
            <person name="Gilroy R."/>
            <person name="Ravi A."/>
            <person name="Getino M."/>
            <person name="Pursley I."/>
            <person name="Horton D.L."/>
            <person name="Alikhan N.F."/>
            <person name="Baker D."/>
            <person name="Gharbi K."/>
            <person name="Hall N."/>
            <person name="Watson M."/>
            <person name="Adriaenssens E.M."/>
            <person name="Foster-Nyarko E."/>
            <person name="Jarju S."/>
            <person name="Secka A."/>
            <person name="Antonio M."/>
            <person name="Oren A."/>
            <person name="Chaudhuri R.R."/>
            <person name="La Ragione R."/>
            <person name="Hildebrand F."/>
            <person name="Pallen M.J."/>
        </authorList>
    </citation>
    <scope>NUCLEOTIDE SEQUENCE</scope>
    <source>
        <strain evidence="13">9366</strain>
    </source>
</reference>
<dbReference type="InterPro" id="IPR006407">
    <property type="entry name" value="GlgB"/>
</dbReference>
<organism evidence="13 14">
    <name type="scientific">Candidatus Caccalectryoclostridium excrementigallinarum</name>
    <dbReference type="NCBI Taxonomy" id="2840710"/>
    <lineage>
        <taxon>Bacteria</taxon>
        <taxon>Bacillati</taxon>
        <taxon>Bacillota</taxon>
        <taxon>Clostridia</taxon>
        <taxon>Christensenellales</taxon>
        <taxon>Christensenellaceae</taxon>
        <taxon>Christensenellaceae incertae sedis</taxon>
        <taxon>Candidatus Caccalectryoclostridium</taxon>
    </lineage>
</organism>
<evidence type="ECO:0000256" key="4">
    <source>
        <dbReference type="ARBA" id="ARBA00009000"/>
    </source>
</evidence>
<reference evidence="13" key="1">
    <citation type="submission" date="2020-10" db="EMBL/GenBank/DDBJ databases">
        <authorList>
            <person name="Gilroy R."/>
        </authorList>
    </citation>
    <scope>NUCLEOTIDE SEQUENCE</scope>
    <source>
        <strain evidence="13">9366</strain>
    </source>
</reference>
<evidence type="ECO:0000256" key="10">
    <source>
        <dbReference type="HAMAP-Rule" id="MF_00685"/>
    </source>
</evidence>
<protein>
    <recommendedName>
        <fullName evidence="10">1,4-alpha-glucan branching enzyme GlgB</fullName>
        <ecNumber evidence="10">2.4.1.18</ecNumber>
    </recommendedName>
    <alternativeName>
        <fullName evidence="10">1,4-alpha-D-glucan:1,4-alpha-D-glucan 6-glucosyl-transferase</fullName>
    </alternativeName>
    <alternativeName>
        <fullName evidence="10">Alpha-(1-&gt;4)-glucan branching enzyme</fullName>
    </alternativeName>
    <alternativeName>
        <fullName evidence="10">Glycogen branching enzyme</fullName>
        <shortName evidence="10">BE</shortName>
    </alternativeName>
</protein>
<dbReference type="AlphaFoldDB" id="A0A9D1MKT6"/>
<dbReference type="NCBIfam" id="NF003811">
    <property type="entry name" value="PRK05402.1"/>
    <property type="match status" value="1"/>
</dbReference>
<evidence type="ECO:0000256" key="2">
    <source>
        <dbReference type="ARBA" id="ARBA00002953"/>
    </source>
</evidence>
<dbReference type="Pfam" id="PF02806">
    <property type="entry name" value="Alpha-amylase_C"/>
    <property type="match status" value="1"/>
</dbReference>
<evidence type="ECO:0000256" key="8">
    <source>
        <dbReference type="ARBA" id="ARBA00023056"/>
    </source>
</evidence>
<keyword evidence="7 10" id="KW-0808">Transferase</keyword>
<comment type="similarity">
    <text evidence="4 10">Belongs to the glycosyl hydrolase 13 family. GlgB subfamily.</text>
</comment>